<dbReference type="OrthoDB" id="1633380at2"/>
<dbReference type="RefSeq" id="WP_085494819.1">
    <property type="nucleotide sequence ID" value="NZ_FXAZ01000003.1"/>
</dbReference>
<feature type="transmembrane region" description="Helical" evidence="1">
    <location>
        <begin position="331"/>
        <end position="351"/>
    </location>
</feature>
<dbReference type="STRING" id="1852522.SAMN06295960_2646"/>
<keyword evidence="4" id="KW-1185">Reference proteome</keyword>
<feature type="transmembrane region" description="Helical" evidence="1">
    <location>
        <begin position="222"/>
        <end position="242"/>
    </location>
</feature>
<evidence type="ECO:0000256" key="1">
    <source>
        <dbReference type="SAM" id="Phobius"/>
    </source>
</evidence>
<name>A0A1X7KS76_9BACL</name>
<evidence type="ECO:0000313" key="4">
    <source>
        <dbReference type="Proteomes" id="UP000193834"/>
    </source>
</evidence>
<dbReference type="InterPro" id="IPR011642">
    <property type="entry name" value="Gate_dom"/>
</dbReference>
<feature type="transmembrane region" description="Helical" evidence="1">
    <location>
        <begin position="100"/>
        <end position="124"/>
    </location>
</feature>
<feature type="transmembrane region" description="Helical" evidence="1">
    <location>
        <begin position="249"/>
        <end position="268"/>
    </location>
</feature>
<dbReference type="EMBL" id="FXAZ01000003">
    <property type="protein sequence ID" value="SMG44385.1"/>
    <property type="molecule type" value="Genomic_DNA"/>
</dbReference>
<protein>
    <submittedName>
        <fullName evidence="3">Nucleoside recognition GATE domain-containing membrane protein YjiH</fullName>
    </submittedName>
</protein>
<proteinExistence type="predicted"/>
<keyword evidence="1" id="KW-0472">Membrane</keyword>
<accession>A0A1X7KS76</accession>
<dbReference type="Proteomes" id="UP000193834">
    <property type="component" value="Unassembled WGS sequence"/>
</dbReference>
<organism evidence="3 4">
    <name type="scientific">Paenibacillus aquistagni</name>
    <dbReference type="NCBI Taxonomy" id="1852522"/>
    <lineage>
        <taxon>Bacteria</taxon>
        <taxon>Bacillati</taxon>
        <taxon>Bacillota</taxon>
        <taxon>Bacilli</taxon>
        <taxon>Bacillales</taxon>
        <taxon>Paenibacillaceae</taxon>
        <taxon>Paenibacillus</taxon>
    </lineage>
</organism>
<feature type="transmembrane region" description="Helical" evidence="1">
    <location>
        <begin position="406"/>
        <end position="427"/>
    </location>
</feature>
<evidence type="ECO:0000259" key="2">
    <source>
        <dbReference type="Pfam" id="PF07670"/>
    </source>
</evidence>
<dbReference type="Pfam" id="PF07670">
    <property type="entry name" value="Gate"/>
    <property type="match status" value="1"/>
</dbReference>
<feature type="transmembrane region" description="Helical" evidence="1">
    <location>
        <begin position="144"/>
        <end position="168"/>
    </location>
</feature>
<keyword evidence="1" id="KW-0812">Transmembrane</keyword>
<evidence type="ECO:0000313" key="3">
    <source>
        <dbReference type="EMBL" id="SMG44385.1"/>
    </source>
</evidence>
<reference evidence="3 4" key="1">
    <citation type="submission" date="2017-04" db="EMBL/GenBank/DDBJ databases">
        <authorList>
            <person name="Afonso C.L."/>
            <person name="Miller P.J."/>
            <person name="Scott M.A."/>
            <person name="Spackman E."/>
            <person name="Goraichik I."/>
            <person name="Dimitrov K.M."/>
            <person name="Suarez D.L."/>
            <person name="Swayne D.E."/>
        </authorList>
    </citation>
    <scope>NUCLEOTIDE SEQUENCE [LARGE SCALE GENOMIC DNA]</scope>
    <source>
        <strain evidence="3 4">11</strain>
    </source>
</reference>
<feature type="transmembrane region" description="Helical" evidence="1">
    <location>
        <begin position="61"/>
        <end position="79"/>
    </location>
</feature>
<feature type="transmembrane region" description="Helical" evidence="1">
    <location>
        <begin position="20"/>
        <end position="41"/>
    </location>
</feature>
<dbReference type="AlphaFoldDB" id="A0A1X7KS76"/>
<sequence>MTSKHNTPDSTPSRPNPVTLQGVLSFLIPSLVGLILFVVPIPWNGEMTVPIALFAKLIQQSLANLLPTAALLIITLAWLGSTIAQFMKPKRLEESHLWRALFQVTFFWYMVRTIGLVFVIGTYFQIGPEWVWSEDTGGMLLTSLLPGLFVVFLLAGLLLPLLVDFGLLEFAGMLMTRIMRPLFTLPGRSSINCMASWLGDGTIGVMMTSKQYEQGYYTKREAAVIGTTFTAVSITFSFIVLSNVKLGHLFLPFYATVTFAGLVAAVIMPRIPPLSWKPDSYEEGVAASAEEVVPEGWSTWRYGLHQAMNKAKAHEGVASFVRNGLKNTLDLWIGVIPVVMAIGTGAVAVATHTPIFEWIGKPFYPILAGLGVPEAAAASETIMVGFADMFLPTVLAAGIESEMTRFIVAALSVTQLIYMSEVGGLLLGSKLPISMKDLILIFLLRTVITLPIIIGIAHLLF</sequence>
<gene>
    <name evidence="3" type="ORF">SAMN06295960_2646</name>
</gene>
<feature type="transmembrane region" description="Helical" evidence="1">
    <location>
        <begin position="439"/>
        <end position="460"/>
    </location>
</feature>
<keyword evidence="1" id="KW-1133">Transmembrane helix</keyword>
<feature type="domain" description="Nucleoside transporter/FeoB GTPase Gate" evidence="2">
    <location>
        <begin position="147"/>
        <end position="242"/>
    </location>
</feature>